<evidence type="ECO:0000313" key="3">
    <source>
        <dbReference type="Proteomes" id="UP000267908"/>
    </source>
</evidence>
<comment type="caution">
    <text evidence="2">The sequence shown here is derived from an EMBL/GenBank/DDBJ whole genome shotgun (WGS) entry which is preliminary data.</text>
</comment>
<dbReference type="Pfam" id="PF11769">
    <property type="entry name" value="DUF3313"/>
    <property type="match status" value="1"/>
</dbReference>
<evidence type="ECO:0000313" key="2">
    <source>
        <dbReference type="EMBL" id="RMQ19391.1"/>
    </source>
</evidence>
<proteinExistence type="predicted"/>
<protein>
    <recommendedName>
        <fullName evidence="5">Lipoprotein</fullName>
    </recommendedName>
</protein>
<accession>A0A3M4C484</accession>
<dbReference type="AlphaFoldDB" id="A0A3M4C484"/>
<sequence>MNTSKQWVAGLALGALLLSGCVSKVTEKEQFSGYLDRYDVLQPVVSASGAPTLRWVSPRFNPSAYETVVFDPIVLYPAPKATDRVNLQTLEQLRSTANQSAMSALSKRYRVVNSAQPMGPRALIMHAAITGVSASNEGMKWYEVIPVAAVVGGVSAATGHRDQNTALYVEAILIDAQTNEPVVRVVRKVFGKQLNNASTQISASDFNQALKDLTSDLSAFIR</sequence>
<gene>
    <name evidence="2" type="ORF">ALQ08_00809</name>
    <name evidence="1" type="ORF">ALQ28_03775</name>
</gene>
<dbReference type="Proteomes" id="UP000269044">
    <property type="component" value="Unassembled WGS sequence"/>
</dbReference>
<dbReference type="EMBL" id="RBQG01000084">
    <property type="protein sequence ID" value="RMP16252.1"/>
    <property type="molecule type" value="Genomic_DNA"/>
</dbReference>
<dbReference type="Proteomes" id="UP000267908">
    <property type="component" value="Unassembled WGS sequence"/>
</dbReference>
<reference evidence="3 4" key="1">
    <citation type="submission" date="2018-08" db="EMBL/GenBank/DDBJ databases">
        <title>Recombination of ecologically and evolutionarily significant loci maintains genetic cohesion in the Pseudomonas syringae species complex.</title>
        <authorList>
            <person name="Dillon M."/>
            <person name="Thakur S."/>
            <person name="Almeida R.N.D."/>
            <person name="Weir B.S."/>
            <person name="Guttman D.S."/>
        </authorList>
    </citation>
    <scope>NUCLEOTIDE SEQUENCE [LARGE SCALE GENOMIC DNA]</scope>
    <source>
        <strain evidence="2 4">ICMP 13052</strain>
        <strain evidence="1 3">ICMP 4330</strain>
    </source>
</reference>
<evidence type="ECO:0008006" key="5">
    <source>
        <dbReference type="Google" id="ProtNLM"/>
    </source>
</evidence>
<dbReference type="InterPro" id="IPR021747">
    <property type="entry name" value="DUF3313"/>
</dbReference>
<dbReference type="PROSITE" id="PS51257">
    <property type="entry name" value="PROKAR_LIPOPROTEIN"/>
    <property type="match status" value="1"/>
</dbReference>
<dbReference type="RefSeq" id="WP_057436371.1">
    <property type="nucleotide sequence ID" value="NZ_LJQH01000232.1"/>
</dbReference>
<evidence type="ECO:0000313" key="4">
    <source>
        <dbReference type="Proteomes" id="UP000269044"/>
    </source>
</evidence>
<dbReference type="EMBL" id="RBRA01000273">
    <property type="protein sequence ID" value="RMQ19391.1"/>
    <property type="molecule type" value="Genomic_DNA"/>
</dbReference>
<name>A0A3M4C484_9PSED</name>
<evidence type="ECO:0000313" key="1">
    <source>
        <dbReference type="EMBL" id="RMP16252.1"/>
    </source>
</evidence>
<organism evidence="2 4">
    <name type="scientific">Pseudomonas syringae pv. delphinii</name>
    <dbReference type="NCBI Taxonomy" id="192088"/>
    <lineage>
        <taxon>Bacteria</taxon>
        <taxon>Pseudomonadati</taxon>
        <taxon>Pseudomonadota</taxon>
        <taxon>Gammaproteobacteria</taxon>
        <taxon>Pseudomonadales</taxon>
        <taxon>Pseudomonadaceae</taxon>
        <taxon>Pseudomonas</taxon>
    </lineage>
</organism>